<keyword evidence="2" id="KW-1185">Reference proteome</keyword>
<evidence type="ECO:0000313" key="2">
    <source>
        <dbReference type="Proteomes" id="UP001500622"/>
    </source>
</evidence>
<evidence type="ECO:0008006" key="3">
    <source>
        <dbReference type="Google" id="ProtNLM"/>
    </source>
</evidence>
<organism evidence="1 2">
    <name type="scientific">Georgenia halophila</name>
    <dbReference type="NCBI Taxonomy" id="620889"/>
    <lineage>
        <taxon>Bacteria</taxon>
        <taxon>Bacillati</taxon>
        <taxon>Actinomycetota</taxon>
        <taxon>Actinomycetes</taxon>
        <taxon>Micrococcales</taxon>
        <taxon>Bogoriellaceae</taxon>
        <taxon>Georgenia</taxon>
    </lineage>
</organism>
<accession>A0ABP8LLR6</accession>
<comment type="caution">
    <text evidence="1">The sequence shown here is derived from an EMBL/GenBank/DDBJ whole genome shotgun (WGS) entry which is preliminary data.</text>
</comment>
<reference evidence="2" key="1">
    <citation type="journal article" date="2019" name="Int. J. Syst. Evol. Microbiol.">
        <title>The Global Catalogue of Microorganisms (GCM) 10K type strain sequencing project: providing services to taxonomists for standard genome sequencing and annotation.</title>
        <authorList>
            <consortium name="The Broad Institute Genomics Platform"/>
            <consortium name="The Broad Institute Genome Sequencing Center for Infectious Disease"/>
            <person name="Wu L."/>
            <person name="Ma J."/>
        </authorList>
    </citation>
    <scope>NUCLEOTIDE SEQUENCE [LARGE SCALE GENOMIC DNA]</scope>
    <source>
        <strain evidence="2">JCM 17810</strain>
    </source>
</reference>
<gene>
    <name evidence="1" type="ORF">GCM10023169_36040</name>
</gene>
<dbReference type="SUPFAM" id="SSF52309">
    <property type="entry name" value="N-(deoxy)ribosyltransferase-like"/>
    <property type="match status" value="1"/>
</dbReference>
<dbReference type="Proteomes" id="UP001500622">
    <property type="component" value="Unassembled WGS sequence"/>
</dbReference>
<evidence type="ECO:0000313" key="1">
    <source>
        <dbReference type="EMBL" id="GAA4431467.1"/>
    </source>
</evidence>
<dbReference type="EMBL" id="BAABGN010000013">
    <property type="protein sequence ID" value="GAA4431467.1"/>
    <property type="molecule type" value="Genomic_DNA"/>
</dbReference>
<proteinExistence type="predicted"/>
<sequence length="295" mass="32384">MTFIAEAVLVLIASPGDTREERAAIAGALNHWNAMRARRDGVVFVPWLYERHAVPLMGGNPQSIINAQAVDKADVVIALFDARLGTRTADAVSGTAGEIESAIAAGKRVHVYFSNADIRRDEFDAEQFAALQEFRTSLEPRGLLGTYEGPDDLADSARRALELDLEEMNWGSGQVPSRPQTNGAVLVAHHEHRREVRGHDKRGRPQYRTTTNRLVLKNESATRSAEEVHVSVEGLDDTEVMFDGPPDTFELGPRSERSWTLIPLRSGDVRIDLEWQEEGVPQTSSLTVSVPGGPG</sequence>
<name>A0ABP8LLR6_9MICO</name>
<protein>
    <recommendedName>
        <fullName evidence="3">DUF4062 domain-containing protein</fullName>
    </recommendedName>
</protein>
<dbReference type="RefSeq" id="WP_345218079.1">
    <property type="nucleotide sequence ID" value="NZ_BAABGN010000013.1"/>
</dbReference>